<dbReference type="EMBL" id="CP092883">
    <property type="protein sequence ID" value="UYV82417.1"/>
    <property type="molecule type" value="Genomic_DNA"/>
</dbReference>
<evidence type="ECO:0000313" key="3">
    <source>
        <dbReference type="EMBL" id="UYV82417.1"/>
    </source>
</evidence>
<name>A0ABY6LPW6_9ARAC</name>
<evidence type="ECO:0000259" key="2">
    <source>
        <dbReference type="Pfam" id="PF17919"/>
    </source>
</evidence>
<dbReference type="InterPro" id="IPR036397">
    <property type="entry name" value="RNaseH_sf"/>
</dbReference>
<dbReference type="SUPFAM" id="SSF56672">
    <property type="entry name" value="DNA/RNA polymerases"/>
    <property type="match status" value="1"/>
</dbReference>
<feature type="compositionally biased region" description="Basic residues" evidence="1">
    <location>
        <begin position="367"/>
        <end position="382"/>
    </location>
</feature>
<feature type="region of interest" description="Disordered" evidence="1">
    <location>
        <begin position="353"/>
        <end position="401"/>
    </location>
</feature>
<keyword evidence="4" id="KW-1185">Reference proteome</keyword>
<protein>
    <recommendedName>
        <fullName evidence="2">Reverse transcriptase/retrotransposon-derived protein RNase H-like domain-containing protein</fullName>
    </recommendedName>
</protein>
<dbReference type="Gene3D" id="3.30.420.10">
    <property type="entry name" value="Ribonuclease H-like superfamily/Ribonuclease H"/>
    <property type="match status" value="1"/>
</dbReference>
<evidence type="ECO:0000256" key="1">
    <source>
        <dbReference type="SAM" id="MobiDB-lite"/>
    </source>
</evidence>
<accession>A0ABY6LPW6</accession>
<dbReference type="InterPro" id="IPR052709">
    <property type="entry name" value="Transposase-MT_Hybrid"/>
</dbReference>
<dbReference type="Proteomes" id="UP001235939">
    <property type="component" value="Chromosome 21"/>
</dbReference>
<dbReference type="PANTHER" id="PTHR46060:SF1">
    <property type="entry name" value="MARINER MOS1 TRANSPOSASE-LIKE PROTEIN"/>
    <property type="match status" value="1"/>
</dbReference>
<feature type="region of interest" description="Disordered" evidence="1">
    <location>
        <begin position="865"/>
        <end position="884"/>
    </location>
</feature>
<dbReference type="InterPro" id="IPR043128">
    <property type="entry name" value="Rev_trsase/Diguanyl_cyclase"/>
</dbReference>
<dbReference type="InterPro" id="IPR041577">
    <property type="entry name" value="RT_RNaseH_2"/>
</dbReference>
<reference evidence="3 4" key="1">
    <citation type="submission" date="2022-01" db="EMBL/GenBank/DDBJ databases">
        <title>A chromosomal length assembly of Cordylochernes scorpioides.</title>
        <authorList>
            <person name="Zeh D."/>
            <person name="Zeh J."/>
        </authorList>
    </citation>
    <scope>NUCLEOTIDE SEQUENCE [LARGE SCALE GENOMIC DNA]</scope>
    <source>
        <strain evidence="3">IN4F17</strain>
        <tissue evidence="3">Whole Body</tissue>
    </source>
</reference>
<gene>
    <name evidence="3" type="ORF">LAZ67_21002003</name>
</gene>
<proteinExistence type="predicted"/>
<dbReference type="InterPro" id="IPR043502">
    <property type="entry name" value="DNA/RNA_pol_sf"/>
</dbReference>
<feature type="region of interest" description="Disordered" evidence="1">
    <location>
        <begin position="427"/>
        <end position="480"/>
    </location>
</feature>
<dbReference type="PANTHER" id="PTHR46060">
    <property type="entry name" value="MARINER MOS1 TRANSPOSASE-LIKE PROTEIN"/>
    <property type="match status" value="1"/>
</dbReference>
<organism evidence="3 4">
    <name type="scientific">Cordylochernes scorpioides</name>
    <dbReference type="NCBI Taxonomy" id="51811"/>
    <lineage>
        <taxon>Eukaryota</taxon>
        <taxon>Metazoa</taxon>
        <taxon>Ecdysozoa</taxon>
        <taxon>Arthropoda</taxon>
        <taxon>Chelicerata</taxon>
        <taxon>Arachnida</taxon>
        <taxon>Pseudoscorpiones</taxon>
        <taxon>Cheliferoidea</taxon>
        <taxon>Chernetidae</taxon>
        <taxon>Cordylochernes</taxon>
    </lineage>
</organism>
<dbReference type="Pfam" id="PF17919">
    <property type="entry name" value="RT_RNaseH_2"/>
    <property type="match status" value="1"/>
</dbReference>
<feature type="domain" description="Reverse transcriptase/retrotransposon-derived protein RNase H-like" evidence="2">
    <location>
        <begin position="567"/>
        <end position="666"/>
    </location>
</feature>
<sequence>MEQKLKQRICIEFSFPNDAPKRTTVFEWHSRYKAGRISIEDDPRQGRPKFQRTDENVQKITDLIKENPRTTLLELEQDTGISKTTIGRIVTEDLKLKKTPAKIIPRFLTNEQKLCRLATCEDMMEMTRTDPEWKDKIITGDETWVYGYDPETKPQSAEWRGQTVIKEMYLDILRCLREAIRKKRPEKWTNCGWILHHDNARPHTAHLMTSFLAKNGTQILLQPPYFPDIAPNDFFLFPKLKAVLKGRHFDTRDDIIEKSPLALKSIPKEAYKNCFDNWEKRRRWGKDRTYLVTAEVINVKLTPNISGKDRTYLISAEVISVELPNTSWRNRIYLPAKATPKKTAGPIRRQYLNRSTNRKRSCDISRPIKRKLSLGVKSKSKNGVKTDNPTKERGKKLATSEATKHTLATIILQLTAALQGARSSQLQTTFRSATPGAAHTPRRPKGEMSAAADARATTPGKCHRDRTPTTEESSTAMPYPYHSTPRRPGAWNAPLPPSNCKFCGARHWHSECRHRPVPTAHEKVRTVQAVPKSPVPTVNAYKEFIPDHARLRTPLVNLLKKDVVWVWSDECQKAFTNLKESLTTHPTLYLYQEGLPCQVYCNTSTFGIAGILKQVYPDGKTYPVQHFSRSLRGHERNYSDLELQCLAIVESVDNFRACLMGRKFTILSDHPALQWLKEIKAPSGRLFRWRLRLSRYEYENMTQDIAKQVKTCPTCRFARRIDEYNQPSRKKPTQAPKQNRIRSVVRGDKFGLCKQKGAPRFRSPITSDPSSANTGKDRTYLVTAEVINVKLTPNISGKDRTYLISAEVISVELPNTSWRNRIYLPAKATPKKTAGPIRRQYLNRSTNRKRSCDISRPIKKKLSLGVKSKSKNGIPPYDTTTDLNLQTYPPIEESRKLAIQRTQKSHENSKIIYDKTHPIPDFKIGDQRSFVICERSCDLSDLVTKSIFCDRSDQASTMGGCCGKKKRRLGDLRCIGGLGNLQYLRGLFLSWRTGRPPPMFEAWATSTVLEDGCSELLNAKMPPPKYANNMIAQSCSESLNAKKPPPKYTNEMIAQSCSEPLNAIKPPPKYTNEMIAQSCSEPLNVIKPPPKYSNEMIAQSCSESLNAIKPPPK</sequence>
<evidence type="ECO:0000313" key="4">
    <source>
        <dbReference type="Proteomes" id="UP001235939"/>
    </source>
</evidence>
<dbReference type="Gene3D" id="3.30.70.270">
    <property type="match status" value="1"/>
</dbReference>
<dbReference type="CDD" id="cd09274">
    <property type="entry name" value="RNase_HI_RT_Ty3"/>
    <property type="match status" value="1"/>
</dbReference>